<name>A0A926E8I8_9FIRM</name>
<dbReference type="InterPro" id="IPR007212">
    <property type="entry name" value="Zf-like"/>
</dbReference>
<protein>
    <submittedName>
        <fullName evidence="2">Cysteine-rich small domain-containing protein</fullName>
    </submittedName>
</protein>
<evidence type="ECO:0000313" key="2">
    <source>
        <dbReference type="EMBL" id="MBC8567491.1"/>
    </source>
</evidence>
<dbReference type="AlphaFoldDB" id="A0A926E8I8"/>
<accession>A0A926E8I8</accession>
<comment type="caution">
    <text evidence="2">The sequence shown here is derived from an EMBL/GenBank/DDBJ whole genome shotgun (WGS) entry which is preliminary data.</text>
</comment>
<proteinExistence type="predicted"/>
<feature type="domain" description="Cysteine-rich small" evidence="1">
    <location>
        <begin position="2"/>
        <end position="79"/>
    </location>
</feature>
<reference evidence="2" key="1">
    <citation type="submission" date="2020-08" db="EMBL/GenBank/DDBJ databases">
        <title>Genome public.</title>
        <authorList>
            <person name="Liu C."/>
            <person name="Sun Q."/>
        </authorList>
    </citation>
    <scope>NUCLEOTIDE SEQUENCE</scope>
    <source>
        <strain evidence="2">NSJ-24</strain>
    </source>
</reference>
<gene>
    <name evidence="2" type="ORF">H8692_01790</name>
</gene>
<dbReference type="Pfam" id="PF04071">
    <property type="entry name" value="zf-like"/>
    <property type="match status" value="1"/>
</dbReference>
<evidence type="ECO:0000259" key="1">
    <source>
        <dbReference type="Pfam" id="PF04071"/>
    </source>
</evidence>
<evidence type="ECO:0000313" key="3">
    <source>
        <dbReference type="Proteomes" id="UP000610862"/>
    </source>
</evidence>
<dbReference type="EMBL" id="JACRTA010000001">
    <property type="protein sequence ID" value="MBC8567491.1"/>
    <property type="molecule type" value="Genomic_DNA"/>
</dbReference>
<dbReference type="Proteomes" id="UP000610862">
    <property type="component" value="Unassembled WGS sequence"/>
</dbReference>
<organism evidence="2 3">
    <name type="scientific">Lentihominibacter hominis</name>
    <dbReference type="NCBI Taxonomy" id="2763645"/>
    <lineage>
        <taxon>Bacteria</taxon>
        <taxon>Bacillati</taxon>
        <taxon>Bacillota</taxon>
        <taxon>Clostridia</taxon>
        <taxon>Peptostreptococcales</taxon>
        <taxon>Anaerovoracaceae</taxon>
        <taxon>Lentihominibacter</taxon>
    </lineage>
</organism>
<keyword evidence="3" id="KW-1185">Reference proteome</keyword>
<dbReference type="RefSeq" id="WP_187524868.1">
    <property type="nucleotide sequence ID" value="NZ_JACRTA010000001.1"/>
</dbReference>
<sequence>MFFNNSGCEYFPCHEVEDKEDFNCLFCYCPLYTLGSKCGGQFIYLDNGMKDCSACLIPHRRNSYEYIKSHFSELAELAERNR</sequence>